<sequence length="188" mass="20806">MKKIITSIIIMFLGISMTMPMVFGEVKLYGANGLLFDINEYYGYLNDGTYDAYDFMYFLSVNGTEYYSPSGIYTTELGGRQVVLPVVNISGLNVQRKIFVPSTENWARYLEIIHNPTGSPITANVSVYGNLGSDYNTYILRTSDGDSDLEATDFWAVTDDFGDENGGVGSDPSLAHVWDGPKGKDHID</sequence>
<evidence type="ECO:0000313" key="3">
    <source>
        <dbReference type="Proteomes" id="UP000091929"/>
    </source>
</evidence>
<comment type="caution">
    <text evidence="2">The sequence shown here is derived from an EMBL/GenBank/DDBJ whole genome shotgun (WGS) entry which is preliminary data.</text>
</comment>
<gene>
    <name evidence="2" type="ORF">APG11_01811</name>
</gene>
<reference evidence="2 3" key="1">
    <citation type="journal article" date="2016" name="ISME J.">
        <title>Chasing the elusive Euryarchaeota class WSA2: genomes reveal a uniquely fastidious methyl-reducing methanogen.</title>
        <authorList>
            <person name="Nobu M.K."/>
            <person name="Narihiro T."/>
            <person name="Kuroda K."/>
            <person name="Mei R."/>
            <person name="Liu W.T."/>
        </authorList>
    </citation>
    <scope>NUCLEOTIDE SEQUENCE [LARGE SCALE GENOMIC DNA]</scope>
    <source>
        <strain evidence="2">B15fssc0709_Meth_Bin003</strain>
    </source>
</reference>
<protein>
    <submittedName>
        <fullName evidence="2">Uncharacterized protein</fullName>
    </submittedName>
</protein>
<name>A0A150INK2_9EURY</name>
<evidence type="ECO:0000313" key="2">
    <source>
        <dbReference type="EMBL" id="KYC46560.1"/>
    </source>
</evidence>
<feature type="region of interest" description="Disordered" evidence="1">
    <location>
        <begin position="165"/>
        <end position="188"/>
    </location>
</feature>
<feature type="compositionally biased region" description="Basic and acidic residues" evidence="1">
    <location>
        <begin position="179"/>
        <end position="188"/>
    </location>
</feature>
<evidence type="ECO:0000256" key="1">
    <source>
        <dbReference type="SAM" id="MobiDB-lite"/>
    </source>
</evidence>
<dbReference type="EMBL" id="LNGF01000060">
    <property type="protein sequence ID" value="KYC46560.1"/>
    <property type="molecule type" value="Genomic_DNA"/>
</dbReference>
<accession>A0A150INK2</accession>
<dbReference type="AlphaFoldDB" id="A0A150INK2"/>
<organism evidence="2 3">
    <name type="scientific">Candidatus Methanofastidiosum methylothiophilum</name>
    <dbReference type="NCBI Taxonomy" id="1705564"/>
    <lineage>
        <taxon>Archaea</taxon>
        <taxon>Methanobacteriati</taxon>
        <taxon>Methanobacteriota</taxon>
        <taxon>Stenosarchaea group</taxon>
        <taxon>Candidatus Methanofastidiosia</taxon>
        <taxon>Candidatus Methanofastidiosales</taxon>
        <taxon>Candidatus Methanofastidiosaceae</taxon>
        <taxon>Candidatus Methanofastidiosum</taxon>
    </lineage>
</organism>
<proteinExistence type="predicted"/>
<dbReference type="Proteomes" id="UP000091929">
    <property type="component" value="Unassembled WGS sequence"/>
</dbReference>